<accession>A0ABV4NT63</accession>
<comment type="caution">
    <text evidence="1">The sequence shown here is derived from an EMBL/GenBank/DDBJ whole genome shotgun (WGS) entry which is preliminary data.</text>
</comment>
<evidence type="ECO:0008006" key="3">
    <source>
        <dbReference type="Google" id="ProtNLM"/>
    </source>
</evidence>
<keyword evidence="2" id="KW-1185">Reference proteome</keyword>
<reference evidence="1 2" key="1">
    <citation type="submission" date="2024-08" db="EMBL/GenBank/DDBJ databases">
        <authorList>
            <person name="Ishaq N."/>
        </authorList>
    </citation>
    <scope>NUCLEOTIDE SEQUENCE [LARGE SCALE GENOMIC DNA]</scope>
    <source>
        <strain evidence="1 2">JCM 30400</strain>
    </source>
</reference>
<sequence length="319" mass="34896">MQKIGSAKIGRSSNLITVEFKMTSCKFSSLCFSGVIFSAGAFSHENNCKSIEVPIVFDQYGLPTIELIINGQKNFALLDLGSTAGIHLPASDINSMSGVKYTGKTSKSTNISGKVFDDKEYVVSMLTIQCMTFENITGYELNPWAASIGDKPEDVEDNQQIVIGQGFFADKKIIINYADKKLIVSKKMGSISSKNNSKFKPYVLNDEGITIQMSSSIANYQMVLDTGATNSILSINRVNIKESLAGCDFNLGPDVKCELFTSKVDVAGYDFVPNILLYPIDSRFTKDGLLGSDFFDKFIVELDLANKKFSLTPSKGDVL</sequence>
<name>A0ABV4NT63_9GAMM</name>
<gene>
    <name evidence="1" type="ORF">ACCI51_18685</name>
</gene>
<dbReference type="Proteomes" id="UP001569414">
    <property type="component" value="Unassembled WGS sequence"/>
</dbReference>
<evidence type="ECO:0000313" key="2">
    <source>
        <dbReference type="Proteomes" id="UP001569414"/>
    </source>
</evidence>
<dbReference type="InterPro" id="IPR021109">
    <property type="entry name" value="Peptidase_aspartic_dom_sf"/>
</dbReference>
<dbReference type="EMBL" id="JBGMEL010000030">
    <property type="protein sequence ID" value="MFA0792568.1"/>
    <property type="molecule type" value="Genomic_DNA"/>
</dbReference>
<evidence type="ECO:0000313" key="1">
    <source>
        <dbReference type="EMBL" id="MFA0792568.1"/>
    </source>
</evidence>
<dbReference type="Gene3D" id="2.40.70.10">
    <property type="entry name" value="Acid Proteases"/>
    <property type="match status" value="1"/>
</dbReference>
<dbReference type="RefSeq" id="WP_371844951.1">
    <property type="nucleotide sequence ID" value="NZ_JBGMEL010000030.1"/>
</dbReference>
<proteinExistence type="predicted"/>
<organism evidence="1 2">
    <name type="scientific">Microbulbifer echini</name>
    <dbReference type="NCBI Taxonomy" id="1529067"/>
    <lineage>
        <taxon>Bacteria</taxon>
        <taxon>Pseudomonadati</taxon>
        <taxon>Pseudomonadota</taxon>
        <taxon>Gammaproteobacteria</taxon>
        <taxon>Cellvibrionales</taxon>
        <taxon>Microbulbiferaceae</taxon>
        <taxon>Microbulbifer</taxon>
    </lineage>
</organism>
<protein>
    <recommendedName>
        <fullName evidence="3">Aspartyl protease</fullName>
    </recommendedName>
</protein>